<dbReference type="Proteomes" id="UP000317243">
    <property type="component" value="Unassembled WGS sequence"/>
</dbReference>
<dbReference type="RefSeq" id="WP_146509180.1">
    <property type="nucleotide sequence ID" value="NZ_SIHI01000001.1"/>
</dbReference>
<dbReference type="PANTHER" id="PTHR30469">
    <property type="entry name" value="MULTIDRUG RESISTANCE PROTEIN MDTA"/>
    <property type="match status" value="1"/>
</dbReference>
<keyword evidence="3" id="KW-1185">Reference proteome</keyword>
<feature type="domain" description="CusB-like beta-barrel" evidence="1">
    <location>
        <begin position="291"/>
        <end position="376"/>
    </location>
</feature>
<dbReference type="Pfam" id="PF25954">
    <property type="entry name" value="Beta-barrel_RND_2"/>
    <property type="match status" value="1"/>
</dbReference>
<proteinExistence type="predicted"/>
<reference evidence="2 3" key="1">
    <citation type="submission" date="2019-02" db="EMBL/GenBank/DDBJ databases">
        <title>Deep-cultivation of Planctomycetes and their phenomic and genomic characterization uncovers novel biology.</title>
        <authorList>
            <person name="Wiegand S."/>
            <person name="Jogler M."/>
            <person name="Boedeker C."/>
            <person name="Pinto D."/>
            <person name="Vollmers J."/>
            <person name="Rivas-Marin E."/>
            <person name="Kohn T."/>
            <person name="Peeters S.H."/>
            <person name="Heuer A."/>
            <person name="Rast P."/>
            <person name="Oberbeckmann S."/>
            <person name="Bunk B."/>
            <person name="Jeske O."/>
            <person name="Meyerdierks A."/>
            <person name="Storesund J.E."/>
            <person name="Kallscheuer N."/>
            <person name="Luecker S."/>
            <person name="Lage O.M."/>
            <person name="Pohl T."/>
            <person name="Merkel B.J."/>
            <person name="Hornburger P."/>
            <person name="Mueller R.-W."/>
            <person name="Bruemmer F."/>
            <person name="Labrenz M."/>
            <person name="Spormann A.M."/>
            <person name="Op Den Camp H."/>
            <person name="Overmann J."/>
            <person name="Amann R."/>
            <person name="Jetten M.S.M."/>
            <person name="Mascher T."/>
            <person name="Medema M.H."/>
            <person name="Devos D.P."/>
            <person name="Kaster A.-K."/>
            <person name="Ovreas L."/>
            <person name="Rohde M."/>
            <person name="Galperin M.Y."/>
            <person name="Jogler C."/>
        </authorList>
    </citation>
    <scope>NUCLEOTIDE SEQUENCE [LARGE SCALE GENOMIC DNA]</scope>
    <source>
        <strain evidence="2 3">KOR42</strain>
    </source>
</reference>
<dbReference type="AlphaFoldDB" id="A0A5C5X6W5"/>
<accession>A0A5C5X6W5</accession>
<dbReference type="GO" id="GO:0015562">
    <property type="term" value="F:efflux transmembrane transporter activity"/>
    <property type="evidence" value="ECO:0007669"/>
    <property type="project" value="TreeGrafter"/>
</dbReference>
<dbReference type="Gene3D" id="2.40.50.100">
    <property type="match status" value="1"/>
</dbReference>
<dbReference type="EMBL" id="SIHI01000001">
    <property type="protein sequence ID" value="TWT58644.1"/>
    <property type="molecule type" value="Genomic_DNA"/>
</dbReference>
<dbReference type="Gene3D" id="2.40.420.20">
    <property type="match status" value="1"/>
</dbReference>
<comment type="caution">
    <text evidence="2">The sequence shown here is derived from an EMBL/GenBank/DDBJ whole genome shotgun (WGS) entry which is preliminary data.</text>
</comment>
<name>A0A5C5X6W5_9PLAN</name>
<evidence type="ECO:0000313" key="3">
    <source>
        <dbReference type="Proteomes" id="UP000317243"/>
    </source>
</evidence>
<dbReference type="InterPro" id="IPR058792">
    <property type="entry name" value="Beta-barrel_RND_2"/>
</dbReference>
<protein>
    <submittedName>
        <fullName evidence="2">Efflux pump periplasmic linker BepF</fullName>
    </submittedName>
</protein>
<dbReference type="Gene3D" id="2.40.30.170">
    <property type="match status" value="1"/>
</dbReference>
<dbReference type="GO" id="GO:1990281">
    <property type="term" value="C:efflux pump complex"/>
    <property type="evidence" value="ECO:0007669"/>
    <property type="project" value="TreeGrafter"/>
</dbReference>
<organism evidence="2 3">
    <name type="scientific">Thalassoglobus neptunius</name>
    <dbReference type="NCBI Taxonomy" id="1938619"/>
    <lineage>
        <taxon>Bacteria</taxon>
        <taxon>Pseudomonadati</taxon>
        <taxon>Planctomycetota</taxon>
        <taxon>Planctomycetia</taxon>
        <taxon>Planctomycetales</taxon>
        <taxon>Planctomycetaceae</taxon>
        <taxon>Thalassoglobus</taxon>
    </lineage>
</organism>
<dbReference type="OrthoDB" id="5318766at2"/>
<gene>
    <name evidence="2" type="primary">bepF_1</name>
    <name evidence="2" type="ORF">KOR42_20260</name>
</gene>
<dbReference type="SUPFAM" id="SSF111369">
    <property type="entry name" value="HlyD-like secretion proteins"/>
    <property type="match status" value="1"/>
</dbReference>
<sequence length="480" mass="52390">MSNPELKQSASCFEFRAISEDPGNRNSAGPGHVFVWLGLILSTVTLFGCGQGQSAEAEQQARARPAARVYIQEVVETSVVPRTIAVGTVVAKRTSEVASGADGKVDRLLVREGDVVEAGQELSILNMTTTNLGIEEAEKVAEIRKHEWEESKGPRAAELRRAESMMNAAKIEWDTAVKKYERLQQLYKSGAANEDDFDNAAEKARRTAELYTAAESAYRLIAEGERDEKQMQLKANYEAQVKQVEYLRAEKGKRTTIAPFDGVVVEEHTEDGEWLSKGDPVVKIAEILEEVFVIAQVDQRQIRNVQLGTEVAVDVQTPVKKDWVGTVSSIIPQSDWEMGSRTFPVKVAVPNMLIEQHGRSQPVLIEGMYARVTFQGPERTAVLVPKNAVIRSETGSRVVVAAPGEAPGSAVAKLVMIREGEQFGDQIEVLDGALTAGTTVVVEGAERLTPFQDLQIVDRNAPEEVAVSQQEAGSDSSSAE</sequence>
<evidence type="ECO:0000259" key="1">
    <source>
        <dbReference type="Pfam" id="PF25954"/>
    </source>
</evidence>
<evidence type="ECO:0000313" key="2">
    <source>
        <dbReference type="EMBL" id="TWT58644.1"/>
    </source>
</evidence>
<dbReference type="PANTHER" id="PTHR30469:SF15">
    <property type="entry name" value="HLYD FAMILY OF SECRETION PROTEINS"/>
    <property type="match status" value="1"/>
</dbReference>